<dbReference type="SUPFAM" id="SSF47923">
    <property type="entry name" value="Ypt/Rab-GAP domain of gyp1p"/>
    <property type="match status" value="2"/>
</dbReference>
<dbReference type="VEuPathDB" id="TriTrypDB:BSAL_50155"/>
<organism evidence="2 3">
    <name type="scientific">Bodo saltans</name>
    <name type="common">Flagellated protozoan</name>
    <dbReference type="NCBI Taxonomy" id="75058"/>
    <lineage>
        <taxon>Eukaryota</taxon>
        <taxon>Discoba</taxon>
        <taxon>Euglenozoa</taxon>
        <taxon>Kinetoplastea</taxon>
        <taxon>Metakinetoplastina</taxon>
        <taxon>Eubodonida</taxon>
        <taxon>Bodonidae</taxon>
        <taxon>Bodo</taxon>
    </lineage>
</organism>
<dbReference type="InterPro" id="IPR035969">
    <property type="entry name" value="Rab-GAP_TBC_sf"/>
</dbReference>
<dbReference type="Pfam" id="PF00566">
    <property type="entry name" value="RabGAP-TBC"/>
    <property type="match status" value="1"/>
</dbReference>
<dbReference type="InterPro" id="IPR010482">
    <property type="entry name" value="TECPR1-like_DysF"/>
</dbReference>
<dbReference type="AlphaFoldDB" id="A0A0S4IHB1"/>
<dbReference type="PANTHER" id="PTHR47219:SF20">
    <property type="entry name" value="TBC1 DOMAIN FAMILY MEMBER 2B"/>
    <property type="match status" value="1"/>
</dbReference>
<dbReference type="OrthoDB" id="294251at2759"/>
<dbReference type="GO" id="GO:0031267">
    <property type="term" value="F:small GTPase binding"/>
    <property type="evidence" value="ECO:0007669"/>
    <property type="project" value="TreeGrafter"/>
</dbReference>
<dbReference type="SMART" id="SM00694">
    <property type="entry name" value="DysFC"/>
    <property type="match status" value="1"/>
</dbReference>
<gene>
    <name evidence="2" type="ORF">BSAL_50155</name>
</gene>
<dbReference type="Proteomes" id="UP000051952">
    <property type="component" value="Unassembled WGS sequence"/>
</dbReference>
<dbReference type="GO" id="GO:0005096">
    <property type="term" value="F:GTPase activator activity"/>
    <property type="evidence" value="ECO:0007669"/>
    <property type="project" value="TreeGrafter"/>
</dbReference>
<reference evidence="3" key="1">
    <citation type="submission" date="2015-09" db="EMBL/GenBank/DDBJ databases">
        <authorList>
            <consortium name="Pathogen Informatics"/>
        </authorList>
    </citation>
    <scope>NUCLEOTIDE SEQUENCE [LARGE SCALE GENOMIC DNA]</scope>
    <source>
        <strain evidence="3">Lake Konstanz</strain>
    </source>
</reference>
<name>A0A0S4IHB1_BODSA</name>
<dbReference type="EMBL" id="CYKH01000036">
    <property type="protein sequence ID" value="CUE63187.1"/>
    <property type="molecule type" value="Genomic_DNA"/>
</dbReference>
<sequence length="504" mass="56960">MSNDEDGSTFVSLSETMKEVEVWENQRYVLFKGWGPFRLPTDRPLWSNRKGDRRRHLESVLLPVSSVWACEWFIDLPNGPSTVLGSEGLPSARVSDPHSDFGWLYAPDFTVPTKYCSTKSSPIMIVRRRRWVRRLRLTDVSQHPEAVALPSFWAQSLFYGFAAVADVDISEQERQRHHESFHRLSRFCKKSSLQSLQIGLVSSVPTIVDGEEGTSTASASPAALITQKVLTYVYKYGVASCIRADIWKLWAAIRGFDLEEHTNAFSSLSSIAGQSRDSTDAVEIGQDVVRTAPKHPLFDGKGSVGQLRLRHVLMTIAICPEMTAGYHQAFSYIAAMLLLHTQPEDAYCLMLHALRNLLPPGYHEHYLLRYDIQIVLELLQSQFPHIDAAFQANQIDISVFASGWLQGLFCAHFPFSSAARFFELMLAEGNSSILVRVVVAFIRLHEKTLLSIDSSCSLGQFANQWARERFDVQPLLDIIQDDKLTQHVLQQRERLRSTQCTPGE</sequence>
<dbReference type="Gene3D" id="1.10.472.80">
    <property type="entry name" value="Ypt/Rab-GAP domain of gyp1p, domain 3"/>
    <property type="match status" value="1"/>
</dbReference>
<dbReference type="OMA" id="QWARERF"/>
<dbReference type="Gene3D" id="1.10.8.270">
    <property type="entry name" value="putative rabgap domain of human tbc1 domain family member 14 like domains"/>
    <property type="match status" value="1"/>
</dbReference>
<protein>
    <recommendedName>
        <fullName evidence="1">Rab-GAP TBC domain-containing protein</fullName>
    </recommendedName>
</protein>
<keyword evidence="3" id="KW-1185">Reference proteome</keyword>
<evidence type="ECO:0000259" key="1">
    <source>
        <dbReference type="PROSITE" id="PS50086"/>
    </source>
</evidence>
<dbReference type="InterPro" id="IPR050302">
    <property type="entry name" value="Rab_GAP_TBC_domain"/>
</dbReference>
<feature type="domain" description="Rab-GAP TBC" evidence="1">
    <location>
        <begin position="237"/>
        <end position="429"/>
    </location>
</feature>
<dbReference type="GO" id="GO:0005737">
    <property type="term" value="C:cytoplasm"/>
    <property type="evidence" value="ECO:0007669"/>
    <property type="project" value="UniProtKB-ARBA"/>
</dbReference>
<dbReference type="PROSITE" id="PS50086">
    <property type="entry name" value="TBC_RABGAP"/>
    <property type="match status" value="1"/>
</dbReference>
<dbReference type="SMART" id="SM00164">
    <property type="entry name" value="TBC"/>
    <property type="match status" value="1"/>
</dbReference>
<dbReference type="PANTHER" id="PTHR47219">
    <property type="entry name" value="RAB GTPASE-ACTIVATING PROTEIN 1-LIKE"/>
    <property type="match status" value="1"/>
</dbReference>
<dbReference type="InterPro" id="IPR006614">
    <property type="entry name" value="Peroxin/Ferlin"/>
</dbReference>
<evidence type="ECO:0000313" key="2">
    <source>
        <dbReference type="EMBL" id="CUE63187.1"/>
    </source>
</evidence>
<proteinExistence type="predicted"/>
<dbReference type="InterPro" id="IPR000195">
    <property type="entry name" value="Rab-GAP-TBC_dom"/>
</dbReference>
<dbReference type="SMART" id="SM00693">
    <property type="entry name" value="DysFN"/>
    <property type="match status" value="1"/>
</dbReference>
<accession>A0A0S4IHB1</accession>
<dbReference type="GO" id="GO:0098588">
    <property type="term" value="C:bounding membrane of organelle"/>
    <property type="evidence" value="ECO:0007669"/>
    <property type="project" value="UniProtKB-ARBA"/>
</dbReference>
<dbReference type="Pfam" id="PF06398">
    <property type="entry name" value="Pex24p"/>
    <property type="match status" value="1"/>
</dbReference>
<evidence type="ECO:0000313" key="3">
    <source>
        <dbReference type="Proteomes" id="UP000051952"/>
    </source>
</evidence>